<accession>A0A0D3KJ08</accession>
<keyword evidence="3" id="KW-1185">Reference proteome</keyword>
<dbReference type="EnsemblProtists" id="EOD35743">
    <property type="protein sequence ID" value="EOD35743"/>
    <property type="gene ID" value="EMIHUDRAFT_362919"/>
</dbReference>
<protein>
    <recommendedName>
        <fullName evidence="4">Importin N-terminal domain-containing protein</fullName>
    </recommendedName>
</protein>
<name>A0A0D3KJ08_EMIH1</name>
<reference evidence="3" key="1">
    <citation type="journal article" date="2013" name="Nature">
        <title>Pan genome of the phytoplankton Emiliania underpins its global distribution.</title>
        <authorList>
            <person name="Read B.A."/>
            <person name="Kegel J."/>
            <person name="Klute M.J."/>
            <person name="Kuo A."/>
            <person name="Lefebvre S.C."/>
            <person name="Maumus F."/>
            <person name="Mayer C."/>
            <person name="Miller J."/>
            <person name="Monier A."/>
            <person name="Salamov A."/>
            <person name="Young J."/>
            <person name="Aguilar M."/>
            <person name="Claverie J.M."/>
            <person name="Frickenhaus S."/>
            <person name="Gonzalez K."/>
            <person name="Herman E.K."/>
            <person name="Lin Y.C."/>
            <person name="Napier J."/>
            <person name="Ogata H."/>
            <person name="Sarno A.F."/>
            <person name="Shmutz J."/>
            <person name="Schroeder D."/>
            <person name="de Vargas C."/>
            <person name="Verret F."/>
            <person name="von Dassow P."/>
            <person name="Valentin K."/>
            <person name="Van de Peer Y."/>
            <person name="Wheeler G."/>
            <person name="Dacks J.B."/>
            <person name="Delwiche C.F."/>
            <person name="Dyhrman S.T."/>
            <person name="Glockner G."/>
            <person name="John U."/>
            <person name="Richards T."/>
            <person name="Worden A.Z."/>
            <person name="Zhang X."/>
            <person name="Grigoriev I.V."/>
            <person name="Allen A.E."/>
            <person name="Bidle K."/>
            <person name="Borodovsky M."/>
            <person name="Bowler C."/>
            <person name="Brownlee C."/>
            <person name="Cock J.M."/>
            <person name="Elias M."/>
            <person name="Gladyshev V.N."/>
            <person name="Groth M."/>
            <person name="Guda C."/>
            <person name="Hadaegh A."/>
            <person name="Iglesias-Rodriguez M.D."/>
            <person name="Jenkins J."/>
            <person name="Jones B.M."/>
            <person name="Lawson T."/>
            <person name="Leese F."/>
            <person name="Lindquist E."/>
            <person name="Lobanov A."/>
            <person name="Lomsadze A."/>
            <person name="Malik S.B."/>
            <person name="Marsh M.E."/>
            <person name="Mackinder L."/>
            <person name="Mock T."/>
            <person name="Mueller-Roeber B."/>
            <person name="Pagarete A."/>
            <person name="Parker M."/>
            <person name="Probert I."/>
            <person name="Quesneville H."/>
            <person name="Raines C."/>
            <person name="Rensing S.A."/>
            <person name="Riano-Pachon D.M."/>
            <person name="Richier S."/>
            <person name="Rokitta S."/>
            <person name="Shiraiwa Y."/>
            <person name="Soanes D.M."/>
            <person name="van der Giezen M."/>
            <person name="Wahlund T.M."/>
            <person name="Williams B."/>
            <person name="Wilson W."/>
            <person name="Wolfe G."/>
            <person name="Wurch L.L."/>
        </authorList>
    </citation>
    <scope>NUCLEOTIDE SEQUENCE</scope>
</reference>
<dbReference type="AlphaFoldDB" id="A0A0D3KJ08"/>
<organism evidence="2 3">
    <name type="scientific">Emiliania huxleyi (strain CCMP1516)</name>
    <dbReference type="NCBI Taxonomy" id="280463"/>
    <lineage>
        <taxon>Eukaryota</taxon>
        <taxon>Haptista</taxon>
        <taxon>Haptophyta</taxon>
        <taxon>Prymnesiophyceae</taxon>
        <taxon>Isochrysidales</taxon>
        <taxon>Noelaerhabdaceae</taxon>
        <taxon>Emiliania</taxon>
    </lineage>
</organism>
<evidence type="ECO:0000313" key="2">
    <source>
        <dbReference type="EnsemblProtists" id="EOD35743"/>
    </source>
</evidence>
<dbReference type="KEGG" id="ehx:EMIHUDRAFT_362919"/>
<feature type="signal peptide" evidence="1">
    <location>
        <begin position="1"/>
        <end position="20"/>
    </location>
</feature>
<evidence type="ECO:0000256" key="1">
    <source>
        <dbReference type="SAM" id="SignalP"/>
    </source>
</evidence>
<proteinExistence type="predicted"/>
<dbReference type="Proteomes" id="UP000013827">
    <property type="component" value="Unassembled WGS sequence"/>
</dbReference>
<dbReference type="PaxDb" id="2903-EOD35743"/>
<keyword evidence="1" id="KW-0732">Signal</keyword>
<evidence type="ECO:0000313" key="3">
    <source>
        <dbReference type="Proteomes" id="UP000013827"/>
    </source>
</evidence>
<evidence type="ECO:0008006" key="4">
    <source>
        <dbReference type="Google" id="ProtNLM"/>
    </source>
</evidence>
<sequence>MRPSRCAVLALIAAAALAAAETSEASARMQVEIDAAAGSAAAAAPDPRLNEHMMGLAAEMSDQLTDIMASLQHGSDSARDAAVARLGQLSIATAEAGREQARMFRSAVVVGGALPELV</sequence>
<dbReference type="HOGENOM" id="CLU_2079218_0_0_1"/>
<feature type="chain" id="PRO_5047318293" description="Importin N-terminal domain-containing protein" evidence="1">
    <location>
        <begin position="21"/>
        <end position="118"/>
    </location>
</feature>
<reference evidence="2" key="2">
    <citation type="submission" date="2024-10" db="UniProtKB">
        <authorList>
            <consortium name="EnsemblProtists"/>
        </authorList>
    </citation>
    <scope>IDENTIFICATION</scope>
</reference>